<dbReference type="KEGG" id="ssua:FPZ54_02700"/>
<dbReference type="AlphaFoldDB" id="A0A518RC66"/>
<dbReference type="Proteomes" id="UP000318055">
    <property type="component" value="Chromosome"/>
</dbReference>
<dbReference type="PROSITE" id="PS51318">
    <property type="entry name" value="TAT"/>
    <property type="match status" value="1"/>
</dbReference>
<dbReference type="Pfam" id="PF05787">
    <property type="entry name" value="PhoX"/>
    <property type="match status" value="2"/>
</dbReference>
<dbReference type="EMBL" id="CP042239">
    <property type="protein sequence ID" value="QDX25039.1"/>
    <property type="molecule type" value="Genomic_DNA"/>
</dbReference>
<accession>A0A518RC66</accession>
<evidence type="ECO:0000313" key="1">
    <source>
        <dbReference type="EMBL" id="QDX25039.1"/>
    </source>
</evidence>
<evidence type="ECO:0000313" key="2">
    <source>
        <dbReference type="Proteomes" id="UP000318055"/>
    </source>
</evidence>
<keyword evidence="2" id="KW-1185">Reference proteome</keyword>
<name>A0A518RC66_9SPHN</name>
<dbReference type="PANTHER" id="PTHR35399">
    <property type="entry name" value="SLR8030 PROTEIN"/>
    <property type="match status" value="1"/>
</dbReference>
<dbReference type="InterPro" id="IPR006311">
    <property type="entry name" value="TAT_signal"/>
</dbReference>
<dbReference type="InterPro" id="IPR008557">
    <property type="entry name" value="PhoX"/>
</dbReference>
<dbReference type="RefSeq" id="WP_145844779.1">
    <property type="nucleotide sequence ID" value="NZ_CP042239.1"/>
</dbReference>
<proteinExistence type="predicted"/>
<dbReference type="PANTHER" id="PTHR35399:SF4">
    <property type="entry name" value="MEMBRANE PROTEIN"/>
    <property type="match status" value="1"/>
</dbReference>
<organism evidence="1 2">
    <name type="scientific">Sphingomonas suaedae</name>
    <dbReference type="NCBI Taxonomy" id="2599297"/>
    <lineage>
        <taxon>Bacteria</taxon>
        <taxon>Pseudomonadati</taxon>
        <taxon>Pseudomonadota</taxon>
        <taxon>Alphaproteobacteria</taxon>
        <taxon>Sphingomonadales</taxon>
        <taxon>Sphingomonadaceae</taxon>
        <taxon>Sphingomonas</taxon>
    </lineage>
</organism>
<sequence>MTLDISRRAFTAGFAASAFSGLARVPAIASAPTAPGYGPLREDPAGLLDLPQGFSYRVISQLGDSMDDGFVVGDRADGMGCFAIDRRRVALVRNHELQVKHQKTGPFLRGDAARIATYDRDSDGRPLPGGTSTLIYNLATGRVERQHLSLAGTIRNCAGGITPWGSWLTCEEDMTRAGSGVGKDHGWVFEVPARHRGLVDPVPLKAMGRFNHEAAAVDPRTGIVYLTEDREDGLFYRFLPDRPGQLARGGRLQALGLRDRPKGGDTSNKGRRDISIGAWKAVRWIDLDGTDAPDDDLRLRGHKAGAARFARGEGIHWGEGEAYFTCTSGGAKALGQVMRYRPSPHEGQPGETDAPGMVQLFVESTDPAMFNYGDNLTVGPNGHLIVCEDQYTDVVDNYLRGVTPNGALYPVARCRVQTELAGACFSPDGSTLFVNLYSPTRTLAISGPWRTAVA</sequence>
<dbReference type="SUPFAM" id="SSF63829">
    <property type="entry name" value="Calcium-dependent phosphotriesterase"/>
    <property type="match status" value="1"/>
</dbReference>
<reference evidence="1 2" key="1">
    <citation type="submission" date="2019-07" db="EMBL/GenBank/DDBJ databases">
        <title>Sphingomonas alkalisoli sp. nov., isolated from rhizosphere soil of Suaedae salsa.</title>
        <authorList>
            <person name="Zhang H."/>
            <person name="Xu L."/>
            <person name="Zhang J.-X."/>
            <person name="Sun J.-Q."/>
        </authorList>
    </citation>
    <scope>NUCLEOTIDE SEQUENCE [LARGE SCALE GENOMIC DNA]</scope>
    <source>
        <strain evidence="1 2">XS-10</strain>
    </source>
</reference>
<dbReference type="OrthoDB" id="9801383at2"/>
<protein>
    <submittedName>
        <fullName evidence="1">DUF839 domain-containing protein</fullName>
    </submittedName>
</protein>
<gene>
    <name evidence="1" type="ORF">FPZ54_02700</name>
</gene>